<comment type="caution">
    <text evidence="2">The sequence shown here is derived from an EMBL/GenBank/DDBJ whole genome shotgun (WGS) entry which is preliminary data.</text>
</comment>
<feature type="transmembrane region" description="Helical" evidence="1">
    <location>
        <begin position="76"/>
        <end position="99"/>
    </location>
</feature>
<feature type="transmembrane region" description="Helical" evidence="1">
    <location>
        <begin position="120"/>
        <end position="136"/>
    </location>
</feature>
<evidence type="ECO:0000256" key="1">
    <source>
        <dbReference type="SAM" id="Phobius"/>
    </source>
</evidence>
<evidence type="ECO:0000313" key="3">
    <source>
        <dbReference type="Proteomes" id="UP000032142"/>
    </source>
</evidence>
<name>A0A0B0M994_GOSAR</name>
<dbReference type="Proteomes" id="UP000032142">
    <property type="component" value="Unassembled WGS sequence"/>
</dbReference>
<keyword evidence="1" id="KW-0472">Membrane</keyword>
<proteinExistence type="predicted"/>
<reference evidence="3" key="1">
    <citation type="submission" date="2014-09" db="EMBL/GenBank/DDBJ databases">
        <authorList>
            <person name="Mudge J."/>
            <person name="Ramaraj T."/>
            <person name="Lindquist I.E."/>
            <person name="Bharti A.K."/>
            <person name="Sundararajan A."/>
            <person name="Cameron C.T."/>
            <person name="Woodward J.E."/>
            <person name="May G.D."/>
            <person name="Brubaker C."/>
            <person name="Broadhvest J."/>
            <person name="Wilkins T.A."/>
        </authorList>
    </citation>
    <scope>NUCLEOTIDE SEQUENCE</scope>
    <source>
        <strain evidence="3">cv. AKA8401</strain>
    </source>
</reference>
<dbReference type="EMBL" id="JRRC01001077">
    <property type="protein sequence ID" value="KHF97259.1"/>
    <property type="molecule type" value="Genomic_DNA"/>
</dbReference>
<accession>A0A0B0M994</accession>
<dbReference type="AlphaFoldDB" id="A0A0B0M994"/>
<sequence>MVDAIMSALVGLVITEERRAQSVIGPSEPHLPTLGPWTRRGFCHFRKSSFAAILVCWLGGSIDIPTGVLVGTGGVLAGMGWVALCIYTDTILGLGPPCYCLRAKVIPKLRWFGAARDSEMATLLLLFLLFAIRFHFRF</sequence>
<feature type="transmembrane region" description="Helical" evidence="1">
    <location>
        <begin position="49"/>
        <end position="70"/>
    </location>
</feature>
<gene>
    <name evidence="2" type="ORF">F383_15787</name>
</gene>
<organism evidence="2 3">
    <name type="scientific">Gossypium arboreum</name>
    <name type="common">Tree cotton</name>
    <name type="synonym">Gossypium nanking</name>
    <dbReference type="NCBI Taxonomy" id="29729"/>
    <lineage>
        <taxon>Eukaryota</taxon>
        <taxon>Viridiplantae</taxon>
        <taxon>Streptophyta</taxon>
        <taxon>Embryophyta</taxon>
        <taxon>Tracheophyta</taxon>
        <taxon>Spermatophyta</taxon>
        <taxon>Magnoliopsida</taxon>
        <taxon>eudicotyledons</taxon>
        <taxon>Gunneridae</taxon>
        <taxon>Pentapetalae</taxon>
        <taxon>rosids</taxon>
        <taxon>malvids</taxon>
        <taxon>Malvales</taxon>
        <taxon>Malvaceae</taxon>
        <taxon>Malvoideae</taxon>
        <taxon>Gossypium</taxon>
    </lineage>
</organism>
<keyword evidence="1" id="KW-1133">Transmembrane helix</keyword>
<keyword evidence="3" id="KW-1185">Reference proteome</keyword>
<evidence type="ECO:0000313" key="2">
    <source>
        <dbReference type="EMBL" id="KHF97259.1"/>
    </source>
</evidence>
<protein>
    <submittedName>
        <fullName evidence="2">Leucine-rich repeat-containing 16B</fullName>
    </submittedName>
</protein>
<keyword evidence="1" id="KW-0812">Transmembrane</keyword>